<evidence type="ECO:0000313" key="2">
    <source>
        <dbReference type="EMBL" id="GGJ65345.1"/>
    </source>
</evidence>
<comment type="caution">
    <text evidence="2">The sequence shown here is derived from an EMBL/GenBank/DDBJ whole genome shotgun (WGS) entry which is preliminary data.</text>
</comment>
<name>A0A917P7G8_9DEIO</name>
<sequence length="274" mass="28630">MVFTPKNPGVTTSSTIQPSGAIAYWRTNPQPGDAMTDLGYIVVSNRNKNQTTFDVNGNRTGTEVLLKRIVKSSSETITFYSKNNSDSDILALHSGTSAVVGSSGTGITGVTGFTDTAAPANGDFVLVGQSPDASALVQVAWFPYAQLSGSGEATEDILRYPQFDVTNLAWASNFSTVIDSKLAPYVTSSSAVKVVFLVPQAQLDAVLTAIQGTSAAPAFQTSHAYALNDIVRPTTANGFTYKATTAGTSASTEPTWPTAANSTVTSGTATFTRQ</sequence>
<accession>A0A917P7G8</accession>
<gene>
    <name evidence="2" type="ORF">GCM10008939_06590</name>
</gene>
<feature type="region of interest" description="Disordered" evidence="1">
    <location>
        <begin position="247"/>
        <end position="274"/>
    </location>
</feature>
<dbReference type="Proteomes" id="UP000635726">
    <property type="component" value="Unassembled WGS sequence"/>
</dbReference>
<dbReference type="RefSeq" id="WP_188960759.1">
    <property type="nucleotide sequence ID" value="NZ_BMOE01000001.1"/>
</dbReference>
<proteinExistence type="predicted"/>
<reference evidence="2" key="1">
    <citation type="journal article" date="2014" name="Int. J. Syst. Evol. Microbiol.">
        <title>Complete genome sequence of Corynebacterium casei LMG S-19264T (=DSM 44701T), isolated from a smear-ripened cheese.</title>
        <authorList>
            <consortium name="US DOE Joint Genome Institute (JGI-PGF)"/>
            <person name="Walter F."/>
            <person name="Albersmeier A."/>
            <person name="Kalinowski J."/>
            <person name="Ruckert C."/>
        </authorList>
    </citation>
    <scope>NUCLEOTIDE SEQUENCE</scope>
    <source>
        <strain evidence="2">JCM 14371</strain>
    </source>
</reference>
<dbReference type="AlphaFoldDB" id="A0A917P7G8"/>
<organism evidence="2 3">
    <name type="scientific">Deinococcus aquiradiocola</name>
    <dbReference type="NCBI Taxonomy" id="393059"/>
    <lineage>
        <taxon>Bacteria</taxon>
        <taxon>Thermotogati</taxon>
        <taxon>Deinococcota</taxon>
        <taxon>Deinococci</taxon>
        <taxon>Deinococcales</taxon>
        <taxon>Deinococcaceae</taxon>
        <taxon>Deinococcus</taxon>
    </lineage>
</organism>
<keyword evidence="3" id="KW-1185">Reference proteome</keyword>
<reference evidence="2" key="2">
    <citation type="submission" date="2020-09" db="EMBL/GenBank/DDBJ databases">
        <authorList>
            <person name="Sun Q."/>
            <person name="Ohkuma M."/>
        </authorList>
    </citation>
    <scope>NUCLEOTIDE SEQUENCE</scope>
    <source>
        <strain evidence="2">JCM 14371</strain>
    </source>
</reference>
<protein>
    <submittedName>
        <fullName evidence="2">Uncharacterized protein</fullName>
    </submittedName>
</protein>
<dbReference type="EMBL" id="BMOE01000001">
    <property type="protein sequence ID" value="GGJ65345.1"/>
    <property type="molecule type" value="Genomic_DNA"/>
</dbReference>
<evidence type="ECO:0000256" key="1">
    <source>
        <dbReference type="SAM" id="MobiDB-lite"/>
    </source>
</evidence>
<evidence type="ECO:0000313" key="3">
    <source>
        <dbReference type="Proteomes" id="UP000635726"/>
    </source>
</evidence>